<dbReference type="SUPFAM" id="SSF63520">
    <property type="entry name" value="PTS-regulatory domain, PRD"/>
    <property type="match status" value="1"/>
</dbReference>
<dbReference type="InterPro" id="IPR036662">
    <property type="entry name" value="PTS_EIIA_man-typ_sf"/>
</dbReference>
<name>I7KHI0_9LACO</name>
<keyword evidence="4" id="KW-0067">ATP-binding</keyword>
<dbReference type="Gene3D" id="1.10.1790.10">
    <property type="entry name" value="PRD domain"/>
    <property type="match status" value="1"/>
</dbReference>
<comment type="caution">
    <text evidence="9">The sequence shown here is derived from an EMBL/GenBank/DDBJ whole genome shotgun (WGS) entry which is preliminary data.</text>
</comment>
<evidence type="ECO:0000256" key="3">
    <source>
        <dbReference type="ARBA" id="ARBA00022741"/>
    </source>
</evidence>
<dbReference type="InterPro" id="IPR011608">
    <property type="entry name" value="PRD"/>
</dbReference>
<dbReference type="InterPro" id="IPR036388">
    <property type="entry name" value="WH-like_DNA-bd_sf"/>
</dbReference>
<dbReference type="Proteomes" id="UP000009320">
    <property type="component" value="Unassembled WGS sequence"/>
</dbReference>
<dbReference type="PANTHER" id="PTHR32071">
    <property type="entry name" value="TRANSCRIPTIONAL REGULATORY PROTEIN"/>
    <property type="match status" value="1"/>
</dbReference>
<keyword evidence="10" id="KW-1185">Reference proteome</keyword>
<dbReference type="STRING" id="1423758.FC41_GL001847"/>
<sequence length="857" mass="97391">MDKARDQVLAYINQLKNDQPLTTSQLASDLNLSRSVISHYLNDLASDGEVQKIAGRPVRWQRNSTTILNRNTFKNFIGYRGSMRHVISQISAAVLYPPDGLNILITGHSGVGKSYLASKIAKLAKDKKVIKADAPYIVLNCADYANNPELVSSMLFGYVKGAYTGADESKDGLLKQANGGYLFLDEVHRLSSENQEKLFSFIDSGEFYAMGDNVKPIKSKVRLILATTEDPEKVLLTTFLRRIPVHVNLPDFIKRPIDERLELLRYLFYQEAQTINKKIEVDKYVVSALLQIKHTGNIGYLKNVIQVSCAAAYNEQAMSDVIRLEMSNLMLTDLPRFEDYSSIFVDPQKPLERHQSSLIQRSLKDIENQLEGLQENYSHDAAIKCKLAIQGLKQFVPEWVLKSGLHLQHQGLFNKVVQKQFGLGQTGYLEPVLYLLYSYHFEIDEKIIQLLNEKFSNLIPRALHVARTFYKKLPQLTEKSDQSLILILALLLSDHVDENIQLRGLMVAHGHSTATSIQTVVNSLCGTYIFDAIDMPVDTGVEPIIEETKKLISSFNTTNGFILMVDMGSLSQLYSEISSHLDGDLLVVNNLTTLTALDLALKMQQNQPFKQIAQNAESEYGIEVQYYEGFSQSPNILISCISGLGIAETVSKIIQPFLPSQIKVIPGDYASLKEKIKSQDWSYFDRTLFVLTTLDILEPVGFKHMNLYSLLDTSGENNLKKWLAPYMTSQEIETFSQQILRFFSKEGISERLSFLNPDVVIRQVEEINSKYESYYGLNLDGKVKLNLYMHIALMIERLMVQKTAEIKVEPKTEQEKDFFNISHSIFQPVEMKYNIKISNYEISLLYELFRQFIEAKL</sequence>
<keyword evidence="3" id="KW-0547">Nucleotide-binding</keyword>
<feature type="domain" description="Sigma-54 factor interaction" evidence="6">
    <location>
        <begin position="76"/>
        <end position="310"/>
    </location>
</feature>
<dbReference type="OrthoDB" id="9771372at2"/>
<dbReference type="SUPFAM" id="SSF46785">
    <property type="entry name" value="Winged helix' DNA-binding domain"/>
    <property type="match status" value="1"/>
</dbReference>
<dbReference type="RefSeq" id="WP_008471139.1">
    <property type="nucleotide sequence ID" value="NZ_AYZP01000009.1"/>
</dbReference>
<keyword evidence="2" id="KW-0808">Transferase</keyword>
<dbReference type="InterPro" id="IPR036634">
    <property type="entry name" value="PRD_sf"/>
</dbReference>
<dbReference type="GO" id="GO:0003700">
    <property type="term" value="F:DNA-binding transcription factor activity"/>
    <property type="evidence" value="ECO:0007669"/>
    <property type="project" value="InterPro"/>
</dbReference>
<dbReference type="PROSITE" id="PS51096">
    <property type="entry name" value="PTS_EIIA_TYPE_4"/>
    <property type="match status" value="1"/>
</dbReference>
<dbReference type="InterPro" id="IPR001845">
    <property type="entry name" value="HTH_ArsR_DNA-bd_dom"/>
</dbReference>
<dbReference type="GO" id="GO:0003677">
    <property type="term" value="F:DNA binding"/>
    <property type="evidence" value="ECO:0007669"/>
    <property type="project" value="UniProtKB-KW"/>
</dbReference>
<dbReference type="SMART" id="SM00382">
    <property type="entry name" value="AAA"/>
    <property type="match status" value="1"/>
</dbReference>
<evidence type="ECO:0000259" key="8">
    <source>
        <dbReference type="PROSITE" id="PS51372"/>
    </source>
</evidence>
<dbReference type="Pfam" id="PF01022">
    <property type="entry name" value="HTH_5"/>
    <property type="match status" value="1"/>
</dbReference>
<dbReference type="eggNOG" id="COG1221">
    <property type="taxonomic scope" value="Bacteria"/>
</dbReference>
<dbReference type="Pfam" id="PF00874">
    <property type="entry name" value="PRD"/>
    <property type="match status" value="1"/>
</dbReference>
<dbReference type="Gene3D" id="1.10.10.10">
    <property type="entry name" value="Winged helix-like DNA-binding domain superfamily/Winged helix DNA-binding domain"/>
    <property type="match status" value="1"/>
</dbReference>
<dbReference type="GO" id="GO:0016740">
    <property type="term" value="F:transferase activity"/>
    <property type="evidence" value="ECO:0007669"/>
    <property type="project" value="UniProtKB-KW"/>
</dbReference>
<dbReference type="SUPFAM" id="SSF52540">
    <property type="entry name" value="P-loop containing nucleoside triphosphate hydrolases"/>
    <property type="match status" value="1"/>
</dbReference>
<dbReference type="GO" id="GO:0005524">
    <property type="term" value="F:ATP binding"/>
    <property type="evidence" value="ECO:0007669"/>
    <property type="project" value="UniProtKB-KW"/>
</dbReference>
<evidence type="ECO:0000256" key="5">
    <source>
        <dbReference type="ARBA" id="ARBA00023125"/>
    </source>
</evidence>
<dbReference type="Gene3D" id="3.40.50.510">
    <property type="entry name" value="Phosphotransferase system, mannose-type IIA component"/>
    <property type="match status" value="1"/>
</dbReference>
<dbReference type="AlphaFoldDB" id="I7KHI0"/>
<dbReference type="PROSITE" id="PS51372">
    <property type="entry name" value="PRD_2"/>
    <property type="match status" value="1"/>
</dbReference>
<dbReference type="InterPro" id="IPR003593">
    <property type="entry name" value="AAA+_ATPase"/>
</dbReference>
<accession>I7KHI0</accession>
<evidence type="ECO:0000313" key="10">
    <source>
        <dbReference type="Proteomes" id="UP000009320"/>
    </source>
</evidence>
<dbReference type="SUPFAM" id="SSF53062">
    <property type="entry name" value="PTS system fructose IIA component-like"/>
    <property type="match status" value="1"/>
</dbReference>
<evidence type="ECO:0000256" key="2">
    <source>
        <dbReference type="ARBA" id="ARBA00022679"/>
    </source>
</evidence>
<gene>
    <name evidence="9" type="ORF">BN55_02245</name>
</gene>
<evidence type="ECO:0000313" key="9">
    <source>
        <dbReference type="EMBL" id="CCI82145.1"/>
    </source>
</evidence>
<dbReference type="InterPro" id="IPR027417">
    <property type="entry name" value="P-loop_NTPase"/>
</dbReference>
<protein>
    <recommendedName>
        <fullName evidence="1">DNA translocase FtsK</fullName>
    </recommendedName>
</protein>
<dbReference type="GO" id="GO:0009401">
    <property type="term" value="P:phosphoenolpyruvate-dependent sugar phosphotransferase system"/>
    <property type="evidence" value="ECO:0007669"/>
    <property type="project" value="InterPro"/>
</dbReference>
<dbReference type="GeneID" id="82847369"/>
<feature type="domain" description="PRD" evidence="8">
    <location>
        <begin position="755"/>
        <end position="857"/>
    </location>
</feature>
<dbReference type="PROSITE" id="PS50045">
    <property type="entry name" value="SIGMA54_INTERACT_4"/>
    <property type="match status" value="1"/>
</dbReference>
<dbReference type="InterPro" id="IPR004701">
    <property type="entry name" value="PTS_EIIA_man-typ"/>
</dbReference>
<dbReference type="Pfam" id="PF00158">
    <property type="entry name" value="Sigma54_activat"/>
    <property type="match status" value="1"/>
</dbReference>
<feature type="domain" description="PTS EIIA type-4" evidence="7">
    <location>
        <begin position="501"/>
        <end position="630"/>
    </location>
</feature>
<dbReference type="Pfam" id="PF03610">
    <property type="entry name" value="EIIA-man"/>
    <property type="match status" value="1"/>
</dbReference>
<dbReference type="PANTHER" id="PTHR32071:SF38">
    <property type="entry name" value="PSP OPERON TRANSCRIPTIONAL ACTIVATOR"/>
    <property type="match status" value="1"/>
</dbReference>
<organism evidence="9 10">
    <name type="scientific">Lactobacillus hominis DSM 23910 = CRBIP 24.179</name>
    <dbReference type="NCBI Taxonomy" id="1423758"/>
    <lineage>
        <taxon>Bacteria</taxon>
        <taxon>Bacillati</taxon>
        <taxon>Bacillota</taxon>
        <taxon>Bacilli</taxon>
        <taxon>Lactobacillales</taxon>
        <taxon>Lactobacillaceae</taxon>
        <taxon>Lactobacillus</taxon>
    </lineage>
</organism>
<dbReference type="eggNOG" id="COG3933">
    <property type="taxonomic scope" value="Bacteria"/>
</dbReference>
<proteinExistence type="predicted"/>
<dbReference type="InterPro" id="IPR036390">
    <property type="entry name" value="WH_DNA-bd_sf"/>
</dbReference>
<evidence type="ECO:0000256" key="1">
    <source>
        <dbReference type="ARBA" id="ARBA00020887"/>
    </source>
</evidence>
<evidence type="ECO:0000259" key="6">
    <source>
        <dbReference type="PROSITE" id="PS50045"/>
    </source>
</evidence>
<dbReference type="Gene3D" id="3.40.50.300">
    <property type="entry name" value="P-loop containing nucleotide triphosphate hydrolases"/>
    <property type="match status" value="1"/>
</dbReference>
<evidence type="ECO:0000256" key="4">
    <source>
        <dbReference type="ARBA" id="ARBA00022840"/>
    </source>
</evidence>
<dbReference type="CDD" id="cd00009">
    <property type="entry name" value="AAA"/>
    <property type="match status" value="1"/>
</dbReference>
<keyword evidence="5" id="KW-0238">DNA-binding</keyword>
<evidence type="ECO:0000259" key="7">
    <source>
        <dbReference type="PROSITE" id="PS51096"/>
    </source>
</evidence>
<dbReference type="GO" id="GO:0016020">
    <property type="term" value="C:membrane"/>
    <property type="evidence" value="ECO:0007669"/>
    <property type="project" value="InterPro"/>
</dbReference>
<dbReference type="EMBL" id="CAKE01000015">
    <property type="protein sequence ID" value="CCI82145.1"/>
    <property type="molecule type" value="Genomic_DNA"/>
</dbReference>
<dbReference type="InterPro" id="IPR002078">
    <property type="entry name" value="Sigma_54_int"/>
</dbReference>
<reference evidence="9 10" key="1">
    <citation type="submission" date="2012-06" db="EMBL/GenBank/DDBJ databases">
        <title>Draft Genome Sequence of Lactobacillus hominis Strain CRBIP 24.179T, isolated from human intestine.</title>
        <authorList>
            <person name="Cousin S."/>
            <person name="Ma L."/>
            <person name="Bizet C."/>
            <person name="Loux V."/>
            <person name="Bouchier C."/>
            <person name="Clermont D."/>
            <person name="Creno S."/>
        </authorList>
    </citation>
    <scope>NUCLEOTIDE SEQUENCE [LARGE SCALE GENOMIC DNA]</scope>
    <source>
        <strain evidence="10">CRBIP 24.179T</strain>
    </source>
</reference>